<dbReference type="EMBL" id="GGEC01019757">
    <property type="protein sequence ID" value="MBX00241.1"/>
    <property type="molecule type" value="Transcribed_RNA"/>
</dbReference>
<accession>A0A2P2K3E5</accession>
<dbReference type="GO" id="GO:0003682">
    <property type="term" value="F:chromatin binding"/>
    <property type="evidence" value="ECO:0007669"/>
    <property type="project" value="TreeGrafter"/>
</dbReference>
<name>A0A2P2K3E5_RHIMU</name>
<dbReference type="PANTHER" id="PTHR12585">
    <property type="entry name" value="SCC1 / RAD21 FAMILY MEMBER"/>
    <property type="match status" value="1"/>
</dbReference>
<reference evidence="4" key="1">
    <citation type="submission" date="2018-02" db="EMBL/GenBank/DDBJ databases">
        <title>Rhizophora mucronata_Transcriptome.</title>
        <authorList>
            <person name="Meera S.P."/>
            <person name="Sreeshan A."/>
            <person name="Augustine A."/>
        </authorList>
    </citation>
    <scope>NUCLEOTIDE SEQUENCE</scope>
    <source>
        <tissue evidence="4">Leaf</tissue>
    </source>
</reference>
<dbReference type="GO" id="GO:0008278">
    <property type="term" value="C:cohesin complex"/>
    <property type="evidence" value="ECO:0007669"/>
    <property type="project" value="InterPro"/>
</dbReference>
<sequence>MKNAAKKQNKMRSKLRRKVIDSRSILSRRGPLGAIWLAAYCHSKLKKAHVFATDISSSVDKILQDEFSVVTYRLLAYLLLGIVRIYSIKVGYLFDDCNEVLHKLKNFVVCTKDSTLMQPLRAPYFSITLPESFELDAFDLGILEDTDGSDVVSLEDITLKEGLGKAGMMGHFTLNKVSVI</sequence>
<dbReference type="GO" id="GO:0005634">
    <property type="term" value="C:nucleus"/>
    <property type="evidence" value="ECO:0007669"/>
    <property type="project" value="UniProtKB-SubCell"/>
</dbReference>
<evidence type="ECO:0000256" key="1">
    <source>
        <dbReference type="ARBA" id="ARBA00004123"/>
    </source>
</evidence>
<comment type="subcellular location">
    <subcellularLocation>
        <location evidence="1">Nucleus</location>
    </subcellularLocation>
</comment>
<dbReference type="Pfam" id="PF04825">
    <property type="entry name" value="Rad21_Rec8_N"/>
    <property type="match status" value="1"/>
</dbReference>
<protein>
    <submittedName>
        <fullName evidence="4">Sister chromatid cohesion 1 protein</fullName>
    </submittedName>
</protein>
<keyword evidence="2" id="KW-0539">Nucleus</keyword>
<organism evidence="4">
    <name type="scientific">Rhizophora mucronata</name>
    <name type="common">Asiatic mangrove</name>
    <dbReference type="NCBI Taxonomy" id="61149"/>
    <lineage>
        <taxon>Eukaryota</taxon>
        <taxon>Viridiplantae</taxon>
        <taxon>Streptophyta</taxon>
        <taxon>Embryophyta</taxon>
        <taxon>Tracheophyta</taxon>
        <taxon>Spermatophyta</taxon>
        <taxon>Magnoliopsida</taxon>
        <taxon>eudicotyledons</taxon>
        <taxon>Gunneridae</taxon>
        <taxon>Pentapetalae</taxon>
        <taxon>rosids</taxon>
        <taxon>fabids</taxon>
        <taxon>Malpighiales</taxon>
        <taxon>Rhizophoraceae</taxon>
        <taxon>Rhizophora</taxon>
    </lineage>
</organism>
<dbReference type="InterPro" id="IPR006910">
    <property type="entry name" value="Rad21_Rec8_N"/>
</dbReference>
<dbReference type="PANTHER" id="PTHR12585:SF73">
    <property type="entry name" value="SISTER CHROMATID COHESION 1 PROTEIN 2"/>
    <property type="match status" value="1"/>
</dbReference>
<evidence type="ECO:0000259" key="3">
    <source>
        <dbReference type="Pfam" id="PF04825"/>
    </source>
</evidence>
<dbReference type="GO" id="GO:0007062">
    <property type="term" value="P:sister chromatid cohesion"/>
    <property type="evidence" value="ECO:0007669"/>
    <property type="project" value="InterPro"/>
</dbReference>
<feature type="domain" description="Rad21/Rec8-like protein N-terminal" evidence="3">
    <location>
        <begin position="22"/>
        <end position="112"/>
    </location>
</feature>
<dbReference type="GO" id="GO:1990414">
    <property type="term" value="P:replication-born double-strand break repair via sister chromatid exchange"/>
    <property type="evidence" value="ECO:0007669"/>
    <property type="project" value="TreeGrafter"/>
</dbReference>
<evidence type="ECO:0000313" key="4">
    <source>
        <dbReference type="EMBL" id="MBX00241.1"/>
    </source>
</evidence>
<dbReference type="AlphaFoldDB" id="A0A2P2K3E5"/>
<evidence type="ECO:0000256" key="2">
    <source>
        <dbReference type="ARBA" id="ARBA00023242"/>
    </source>
</evidence>
<dbReference type="InterPro" id="IPR039781">
    <property type="entry name" value="Rad21/Rec8-like"/>
</dbReference>
<proteinExistence type="predicted"/>